<feature type="region of interest" description="Disordered" evidence="3">
    <location>
        <begin position="1"/>
        <end position="37"/>
    </location>
</feature>
<dbReference type="GO" id="GO:0000455">
    <property type="term" value="P:enzyme-directed rRNA pseudouridine synthesis"/>
    <property type="evidence" value="ECO:0007669"/>
    <property type="project" value="TreeGrafter"/>
</dbReference>
<dbReference type="GO" id="GO:0003723">
    <property type="term" value="F:RNA binding"/>
    <property type="evidence" value="ECO:0007669"/>
    <property type="project" value="InterPro"/>
</dbReference>
<dbReference type="EC" id="5.4.99.23" evidence="5"/>
<comment type="caution">
    <text evidence="5">The sequence shown here is derived from an EMBL/GenBank/DDBJ whole genome shotgun (WGS) entry which is preliminary data.</text>
</comment>
<feature type="compositionally biased region" description="Basic and acidic residues" evidence="3">
    <location>
        <begin position="16"/>
        <end position="29"/>
    </location>
</feature>
<evidence type="ECO:0000256" key="1">
    <source>
        <dbReference type="ARBA" id="ARBA00010876"/>
    </source>
</evidence>
<dbReference type="PANTHER" id="PTHR21600:SF87">
    <property type="entry name" value="RNA PSEUDOURIDYLATE SYNTHASE DOMAIN-CONTAINING PROTEIN 1"/>
    <property type="match status" value="1"/>
</dbReference>
<accession>A0A644SW18</accession>
<evidence type="ECO:0000313" key="5">
    <source>
        <dbReference type="EMBL" id="MPL58814.1"/>
    </source>
</evidence>
<feature type="domain" description="Pseudouridine synthase RsuA/RluA-like" evidence="4">
    <location>
        <begin position="120"/>
        <end position="279"/>
    </location>
</feature>
<dbReference type="NCBIfam" id="TIGR00005">
    <property type="entry name" value="rluA_subfam"/>
    <property type="match status" value="1"/>
</dbReference>
<comment type="similarity">
    <text evidence="1">Belongs to the pseudouridine synthase RluA family.</text>
</comment>
<evidence type="ECO:0000259" key="4">
    <source>
        <dbReference type="Pfam" id="PF00849"/>
    </source>
</evidence>
<dbReference type="PROSITE" id="PS01129">
    <property type="entry name" value="PSI_RLU"/>
    <property type="match status" value="1"/>
</dbReference>
<keyword evidence="2 5" id="KW-0413">Isomerase</keyword>
<dbReference type="AlphaFoldDB" id="A0A644SW18"/>
<dbReference type="InterPro" id="IPR050188">
    <property type="entry name" value="RluA_PseudoU_synthase"/>
</dbReference>
<dbReference type="CDD" id="cd02869">
    <property type="entry name" value="PseudoU_synth_RluA_like"/>
    <property type="match status" value="1"/>
</dbReference>
<dbReference type="InterPro" id="IPR006224">
    <property type="entry name" value="PsdUridine_synth_RluA-like_CS"/>
</dbReference>
<dbReference type="InterPro" id="IPR036986">
    <property type="entry name" value="S4_RNA-bd_sf"/>
</dbReference>
<dbReference type="EMBL" id="VSSQ01000008">
    <property type="protein sequence ID" value="MPL58814.1"/>
    <property type="molecule type" value="Genomic_DNA"/>
</dbReference>
<name>A0A644SW18_9ZZZZ</name>
<sequence length="349" mass="38228">MSKGKKRKGSTASAPDQEKPGSASEREARNGAQARIRTWNGRVESDSGLRADKYIAEVVGILGRSQLKARNALLLVNGKAAKFSRKLIRGEAIELTWSDEPERDLIAEELGVSLLYEDENVFVFDKAQGMVTHPAAGNWRGTLANAALWLDAQRRGGGAAPRGGIVHRLDKDTSGVIIVARNTAAHGFLAAQFKNRSARKEYIALVQGIPREESGRIENNLARDKRDRKKFAPAESGGKPAVTDYRLISRWALKPGCEYSLVALYPRTGRTHQLRVHMAGLGCPIVGDPLYGKKDRCFPEATLMLHARRLKILLPSQGEASIFQAPLPQRFAAMVATLKSGGRSELRKS</sequence>
<dbReference type="PANTHER" id="PTHR21600">
    <property type="entry name" value="MITOCHONDRIAL RNA PSEUDOURIDINE SYNTHASE"/>
    <property type="match status" value="1"/>
</dbReference>
<dbReference type="InterPro" id="IPR006225">
    <property type="entry name" value="PsdUridine_synth_RluC/D"/>
</dbReference>
<dbReference type="Pfam" id="PF00849">
    <property type="entry name" value="PseudoU_synth_2"/>
    <property type="match status" value="1"/>
</dbReference>
<evidence type="ECO:0000256" key="3">
    <source>
        <dbReference type="SAM" id="MobiDB-lite"/>
    </source>
</evidence>
<dbReference type="InterPro" id="IPR006145">
    <property type="entry name" value="PsdUridine_synth_RsuA/RluA"/>
</dbReference>
<reference evidence="5" key="1">
    <citation type="submission" date="2019-08" db="EMBL/GenBank/DDBJ databases">
        <authorList>
            <person name="Kucharzyk K."/>
            <person name="Murdoch R.W."/>
            <person name="Higgins S."/>
            <person name="Loffler F."/>
        </authorList>
    </citation>
    <scope>NUCLEOTIDE SEQUENCE</scope>
</reference>
<organism evidence="5">
    <name type="scientific">bioreactor metagenome</name>
    <dbReference type="NCBI Taxonomy" id="1076179"/>
    <lineage>
        <taxon>unclassified sequences</taxon>
        <taxon>metagenomes</taxon>
        <taxon>ecological metagenomes</taxon>
    </lineage>
</organism>
<dbReference type="Gene3D" id="3.30.2350.10">
    <property type="entry name" value="Pseudouridine synthase"/>
    <property type="match status" value="1"/>
</dbReference>
<dbReference type="Gene3D" id="3.10.290.10">
    <property type="entry name" value="RNA-binding S4 domain"/>
    <property type="match status" value="1"/>
</dbReference>
<gene>
    <name evidence="5" type="primary">rluD_1</name>
    <name evidence="5" type="ORF">SDC9_04357</name>
</gene>
<dbReference type="InterPro" id="IPR020103">
    <property type="entry name" value="PsdUridine_synth_cat_dom_sf"/>
</dbReference>
<proteinExistence type="inferred from homology"/>
<protein>
    <submittedName>
        <fullName evidence="5">Ribosomal large subunit pseudouridine synthase D</fullName>
        <ecNumber evidence="5">5.4.99.23</ecNumber>
    </submittedName>
</protein>
<dbReference type="GO" id="GO:0160140">
    <property type="term" value="F:23S rRNA pseudouridine(1911/1915/1917) synthase activity"/>
    <property type="evidence" value="ECO:0007669"/>
    <property type="project" value="UniProtKB-EC"/>
</dbReference>
<evidence type="ECO:0000256" key="2">
    <source>
        <dbReference type="ARBA" id="ARBA00023235"/>
    </source>
</evidence>
<dbReference type="SUPFAM" id="SSF55120">
    <property type="entry name" value="Pseudouridine synthase"/>
    <property type="match status" value="1"/>
</dbReference>